<accession>A0A4Q7Z0T7</accession>
<proteinExistence type="predicted"/>
<reference evidence="1 2" key="1">
    <citation type="submission" date="2019-02" db="EMBL/GenBank/DDBJ databases">
        <title>Genomic Encyclopedia of Archaeal and Bacterial Type Strains, Phase II (KMG-II): from individual species to whole genera.</title>
        <authorList>
            <person name="Goeker M."/>
        </authorList>
    </citation>
    <scope>NUCLEOTIDE SEQUENCE [LARGE SCALE GENOMIC DNA]</scope>
    <source>
        <strain evidence="1 2">DSM 18101</strain>
    </source>
</reference>
<comment type="caution">
    <text evidence="1">The sequence shown here is derived from an EMBL/GenBank/DDBJ whole genome shotgun (WGS) entry which is preliminary data.</text>
</comment>
<protein>
    <submittedName>
        <fullName evidence="1">Uncharacterized protein</fullName>
    </submittedName>
</protein>
<gene>
    <name evidence="1" type="ORF">BDD14_5118</name>
</gene>
<dbReference type="EMBL" id="SHKW01000001">
    <property type="protein sequence ID" value="RZU43454.1"/>
    <property type="molecule type" value="Genomic_DNA"/>
</dbReference>
<organism evidence="1 2">
    <name type="scientific">Edaphobacter modestus</name>
    <dbReference type="NCBI Taxonomy" id="388466"/>
    <lineage>
        <taxon>Bacteria</taxon>
        <taxon>Pseudomonadati</taxon>
        <taxon>Acidobacteriota</taxon>
        <taxon>Terriglobia</taxon>
        <taxon>Terriglobales</taxon>
        <taxon>Acidobacteriaceae</taxon>
        <taxon>Edaphobacter</taxon>
    </lineage>
</organism>
<keyword evidence="2" id="KW-1185">Reference proteome</keyword>
<evidence type="ECO:0000313" key="1">
    <source>
        <dbReference type="EMBL" id="RZU43454.1"/>
    </source>
</evidence>
<sequence>METYDLPGGGLLGRAATGERKGLRLPSLFTSDLLLERSCLCGTYRGDGAALCRLAILAA</sequence>
<name>A0A4Q7Z0T7_9BACT</name>
<dbReference type="Proteomes" id="UP000292958">
    <property type="component" value="Unassembled WGS sequence"/>
</dbReference>
<dbReference type="AlphaFoldDB" id="A0A4Q7Z0T7"/>
<evidence type="ECO:0000313" key="2">
    <source>
        <dbReference type="Proteomes" id="UP000292958"/>
    </source>
</evidence>